<protein>
    <submittedName>
        <fullName evidence="7">Acetoacetate--CoA ligase</fullName>
        <ecNumber evidence="7">6.2.1.16</ecNumber>
    </submittedName>
</protein>
<evidence type="ECO:0000256" key="3">
    <source>
        <dbReference type="ARBA" id="ARBA00022741"/>
    </source>
</evidence>
<dbReference type="EC" id="6.2.1.16" evidence="7"/>
<dbReference type="InterPro" id="IPR032387">
    <property type="entry name" value="ACAS_N"/>
</dbReference>
<dbReference type="RefSeq" id="WP_145851823.1">
    <property type="nucleotide sequence ID" value="NZ_RPFW01000001.1"/>
</dbReference>
<dbReference type="AlphaFoldDB" id="A0A6P2C6Z4"/>
<evidence type="ECO:0000313" key="8">
    <source>
        <dbReference type="Proteomes" id="UP000460272"/>
    </source>
</evidence>
<comment type="caution">
    <text evidence="7">The sequence shown here is derived from an EMBL/GenBank/DDBJ whole genome shotgun (WGS) entry which is preliminary data.</text>
</comment>
<gene>
    <name evidence="7" type="ORF">EAS64_07030</name>
</gene>
<dbReference type="Gene3D" id="3.30.300.30">
    <property type="match status" value="1"/>
</dbReference>
<dbReference type="PROSITE" id="PS00455">
    <property type="entry name" value="AMP_BINDING"/>
    <property type="match status" value="1"/>
</dbReference>
<dbReference type="InterPro" id="IPR045851">
    <property type="entry name" value="AMP-bd_C_sf"/>
</dbReference>
<keyword evidence="8" id="KW-1185">Reference proteome</keyword>
<dbReference type="InterPro" id="IPR020845">
    <property type="entry name" value="AMP-binding_CS"/>
</dbReference>
<dbReference type="InterPro" id="IPR000873">
    <property type="entry name" value="AMP-dep_synth/lig_dom"/>
</dbReference>
<sequence length="696" mass="74544">MTETDTDGAAAGKGYGATLWVPDAQTVRNARISHYLGWLAQRGAGLDTAWSADADPMDPEHAPAAYRRLWQWSVDNPGEFWTSIWDYFEVLGDRPQAGPALTGTTMPDVHWFPGATLNYARNALRTAASNPDQAAIIYSSERGRDGSLSYRELADEVGRVAAGLRGLGVGKGDRVVALLPNIPEAVIGLLAAASIGAIWSSCSPDFGIRSVVDRWSQIEPAVLIAVDGYAYNGKQYPRSDVVADIAAQLPSLRAVVMVGLLGPAAENPAAENPAEASPPALPRGVALVDWRGFGEAAEPEFAELPFEHPLWVVYSSGTTGLPKPIVHGQGGIVLEHLKSLAFHLNLGPGDRFSWYTTTGWMMWNFQVGGLLAGTTIVLYDGAAAYPAADRLWRLAADTGLSYLGVGAPYLMAGLKAGLVPREDCDLTSLRGIGSTGSPLPPEGFDWVYRQVKPDVQLGSLSGGTDVCTGFVGHAPLLPIRTGIISGPALGAKVEAFDDHGKPVIGEVGELVITEPMPSMPVFFWNDPDGTRYRESYFADYPGVWRHGDWIEMRADGSCVIYGRSDATLNRGGVRMGTSEFYRVVEAFPEVADSLVVDTGRLGADGRLILFVQLAQGQELTDELAGRIKSALRQQLSPRHVPDELHVVPGVPRTLSGKKLEVPVRKILLGTPVERAADPSALANPDVLASYIPGPRL</sequence>
<dbReference type="EMBL" id="RPFW01000001">
    <property type="protein sequence ID" value="TVZ07068.1"/>
    <property type="molecule type" value="Genomic_DNA"/>
</dbReference>
<dbReference type="InterPro" id="IPR042099">
    <property type="entry name" value="ANL_N_sf"/>
</dbReference>
<evidence type="ECO:0000256" key="4">
    <source>
        <dbReference type="ARBA" id="ARBA00022840"/>
    </source>
</evidence>
<dbReference type="Pfam" id="PF16177">
    <property type="entry name" value="ACAS_N"/>
    <property type="match status" value="1"/>
</dbReference>
<proteinExistence type="inferred from homology"/>
<dbReference type="Gene3D" id="3.40.50.12780">
    <property type="entry name" value="N-terminal domain of ligase-like"/>
    <property type="match status" value="1"/>
</dbReference>
<keyword evidence="3" id="KW-0547">Nucleotide-binding</keyword>
<reference evidence="7 8" key="1">
    <citation type="submission" date="2018-11" db="EMBL/GenBank/DDBJ databases">
        <title>Trebonia kvetii gen.nov., sp.nov., a novel acidophilic actinobacterium, and proposal of the new actinobacterial family Treboniaceae fam. nov.</title>
        <authorList>
            <person name="Rapoport D."/>
            <person name="Sagova-Mareckova M."/>
            <person name="Sedlacek I."/>
            <person name="Provaznik J."/>
            <person name="Kralova S."/>
            <person name="Pavlinic D."/>
            <person name="Benes V."/>
            <person name="Kopecky J."/>
        </authorList>
    </citation>
    <scope>NUCLEOTIDE SEQUENCE [LARGE SCALE GENOMIC DNA]</scope>
    <source>
        <strain evidence="7 8">15Tr583</strain>
    </source>
</reference>
<dbReference type="PANTHER" id="PTHR42921">
    <property type="entry name" value="ACETOACETYL-COA SYNTHETASE"/>
    <property type="match status" value="1"/>
</dbReference>
<dbReference type="OrthoDB" id="9803968at2"/>
<evidence type="ECO:0000256" key="2">
    <source>
        <dbReference type="ARBA" id="ARBA00022598"/>
    </source>
</evidence>
<feature type="domain" description="Acetyl-coenzyme A synthetase N-terminal" evidence="6">
    <location>
        <begin position="66"/>
        <end position="123"/>
    </location>
</feature>
<dbReference type="NCBIfam" id="NF002937">
    <property type="entry name" value="PRK03584.1"/>
    <property type="match status" value="1"/>
</dbReference>
<dbReference type="CDD" id="cd05943">
    <property type="entry name" value="AACS"/>
    <property type="match status" value="1"/>
</dbReference>
<evidence type="ECO:0000313" key="7">
    <source>
        <dbReference type="EMBL" id="TVZ07068.1"/>
    </source>
</evidence>
<dbReference type="GO" id="GO:0030729">
    <property type="term" value="F:acetoacetate-CoA ligase activity"/>
    <property type="evidence" value="ECO:0007669"/>
    <property type="project" value="UniProtKB-EC"/>
</dbReference>
<feature type="domain" description="AMP-dependent synthetase/ligase" evidence="5">
    <location>
        <begin position="125"/>
        <end position="515"/>
    </location>
</feature>
<dbReference type="GO" id="GO:0005524">
    <property type="term" value="F:ATP binding"/>
    <property type="evidence" value="ECO:0007669"/>
    <property type="project" value="UniProtKB-KW"/>
</dbReference>
<keyword evidence="2 7" id="KW-0436">Ligase</keyword>
<evidence type="ECO:0000256" key="1">
    <source>
        <dbReference type="ARBA" id="ARBA00006432"/>
    </source>
</evidence>
<organism evidence="7 8">
    <name type="scientific">Trebonia kvetii</name>
    <dbReference type="NCBI Taxonomy" id="2480626"/>
    <lineage>
        <taxon>Bacteria</taxon>
        <taxon>Bacillati</taxon>
        <taxon>Actinomycetota</taxon>
        <taxon>Actinomycetes</taxon>
        <taxon>Streptosporangiales</taxon>
        <taxon>Treboniaceae</taxon>
        <taxon>Trebonia</taxon>
    </lineage>
</organism>
<comment type="similarity">
    <text evidence="1">Belongs to the ATP-dependent AMP-binding enzyme family.</text>
</comment>
<dbReference type="Proteomes" id="UP000460272">
    <property type="component" value="Unassembled WGS sequence"/>
</dbReference>
<evidence type="ECO:0000259" key="5">
    <source>
        <dbReference type="Pfam" id="PF00501"/>
    </source>
</evidence>
<keyword evidence="4" id="KW-0067">ATP-binding</keyword>
<dbReference type="SUPFAM" id="SSF56801">
    <property type="entry name" value="Acetyl-CoA synthetase-like"/>
    <property type="match status" value="1"/>
</dbReference>
<name>A0A6P2C6Z4_9ACTN</name>
<dbReference type="Pfam" id="PF00501">
    <property type="entry name" value="AMP-binding"/>
    <property type="match status" value="1"/>
</dbReference>
<dbReference type="NCBIfam" id="TIGR01217">
    <property type="entry name" value="ac_ac_CoA_syn"/>
    <property type="match status" value="1"/>
</dbReference>
<accession>A0A6P2C6Z4</accession>
<dbReference type="PANTHER" id="PTHR42921:SF1">
    <property type="entry name" value="ACETOACETYL-COA SYNTHETASE"/>
    <property type="match status" value="1"/>
</dbReference>
<dbReference type="GO" id="GO:0006629">
    <property type="term" value="P:lipid metabolic process"/>
    <property type="evidence" value="ECO:0007669"/>
    <property type="project" value="InterPro"/>
</dbReference>
<evidence type="ECO:0000259" key="6">
    <source>
        <dbReference type="Pfam" id="PF16177"/>
    </source>
</evidence>
<dbReference type="InterPro" id="IPR005914">
    <property type="entry name" value="Acac_CoA_synth"/>
</dbReference>